<sequence>MINSFMTHPLKSEKILMTSANTRSVLFRLAPLALVLLVSACTVGPDYQRPSAPLSLEFKEAKGWMAAVPQDNHTKGDWWAVYKDPELSSLLSQVQISNQNVAQYAAQYRQAQALVTEARSGLYPSVDASVGSTRSGTYSSITKQQSAKLSASWELDLWGKLRRTVEEDRASAQASKADLANATLSAQSELAQDYFQLRVMDQQIALYNRSIAAYERYQTIIQNQYTGGNTSRATLAQAQTQLESARASALQVQWQRAQMEHAIAVLMGKPPAQFTLTAREMTFTLPSIPPGLPSQLLQRRPDIASAERSMASANAAIGVATAAYYPDLTLSASGGFTSNAFHSLFSLPNRAWSLGPELSQTVLDFGATRSKVTQAEAAYDAQVAAYRQSVLGALQEVEDYLVELHTLDAQTLAQQRAADAAKESARVTYNQYQAGMIDYLDVASTENTSLSQQQNVLSLLSTQMVTSVKLIAALGGGWNGDVGE</sequence>
<evidence type="ECO:0000256" key="3">
    <source>
        <dbReference type="RuleBase" id="RU362097"/>
    </source>
</evidence>
<dbReference type="Pfam" id="PF02321">
    <property type="entry name" value="OEP"/>
    <property type="match status" value="2"/>
</dbReference>
<dbReference type="Gene3D" id="1.20.1600.10">
    <property type="entry name" value="Outer membrane efflux proteins (OEP)"/>
    <property type="match status" value="1"/>
</dbReference>
<keyword evidence="3" id="KW-1134">Transmembrane beta strand</keyword>
<evidence type="ECO:0000256" key="1">
    <source>
        <dbReference type="ARBA" id="ARBA00004459"/>
    </source>
</evidence>
<name>A0ABQ1H604_9GAMM</name>
<comment type="caution">
    <text evidence="4">The sequence shown here is derived from an EMBL/GenBank/DDBJ whole genome shotgun (WGS) entry which is preliminary data.</text>
</comment>
<evidence type="ECO:0000313" key="5">
    <source>
        <dbReference type="Proteomes" id="UP000627464"/>
    </source>
</evidence>
<accession>A0ABQ1H604</accession>
<keyword evidence="3" id="KW-0564">Palmitate</keyword>
<protein>
    <submittedName>
        <fullName evidence="4">RND transporter</fullName>
    </submittedName>
</protein>
<dbReference type="Gene3D" id="2.20.200.10">
    <property type="entry name" value="Outer membrane efflux proteins (OEP)"/>
    <property type="match status" value="1"/>
</dbReference>
<reference evidence="5" key="1">
    <citation type="journal article" date="2019" name="Int. J. Syst. Evol. Microbiol.">
        <title>The Global Catalogue of Microorganisms (GCM) 10K type strain sequencing project: providing services to taxonomists for standard genome sequencing and annotation.</title>
        <authorList>
            <consortium name="The Broad Institute Genomics Platform"/>
            <consortium name="The Broad Institute Genome Sequencing Center for Infectious Disease"/>
            <person name="Wu L."/>
            <person name="Ma J."/>
        </authorList>
    </citation>
    <scope>NUCLEOTIDE SEQUENCE [LARGE SCALE GENOMIC DNA]</scope>
    <source>
        <strain evidence="5">CGMCC 1.12806</strain>
    </source>
</reference>
<evidence type="ECO:0000256" key="2">
    <source>
        <dbReference type="ARBA" id="ARBA00007613"/>
    </source>
</evidence>
<keyword evidence="3" id="KW-0472">Membrane</keyword>
<evidence type="ECO:0000313" key="4">
    <source>
        <dbReference type="EMBL" id="GGA59996.1"/>
    </source>
</evidence>
<dbReference type="InterPro" id="IPR003423">
    <property type="entry name" value="OMP_efflux"/>
</dbReference>
<dbReference type="InterPro" id="IPR010131">
    <property type="entry name" value="MdtP/NodT-like"/>
</dbReference>
<dbReference type="EMBL" id="BMFZ01000014">
    <property type="protein sequence ID" value="GGA59996.1"/>
    <property type="molecule type" value="Genomic_DNA"/>
</dbReference>
<keyword evidence="3" id="KW-0812">Transmembrane</keyword>
<dbReference type="PANTHER" id="PTHR30203">
    <property type="entry name" value="OUTER MEMBRANE CATION EFFLUX PROTEIN"/>
    <property type="match status" value="1"/>
</dbReference>
<dbReference type="NCBIfam" id="TIGR01845">
    <property type="entry name" value="outer_NodT"/>
    <property type="match status" value="1"/>
</dbReference>
<keyword evidence="3" id="KW-0449">Lipoprotein</keyword>
<comment type="subcellular location">
    <subcellularLocation>
        <location evidence="1 3">Cell outer membrane</location>
        <topology evidence="1 3">Lipid-anchor</topology>
    </subcellularLocation>
</comment>
<keyword evidence="5" id="KW-1185">Reference proteome</keyword>
<dbReference type="SUPFAM" id="SSF56954">
    <property type="entry name" value="Outer membrane efflux proteins (OEP)"/>
    <property type="match status" value="1"/>
</dbReference>
<dbReference type="PANTHER" id="PTHR30203:SF33">
    <property type="entry name" value="BLR4455 PROTEIN"/>
    <property type="match status" value="1"/>
</dbReference>
<proteinExistence type="inferred from homology"/>
<gene>
    <name evidence="4" type="ORF">GCM10011328_39300</name>
</gene>
<organism evidence="4 5">
    <name type="scientific">Hafnia psychrotolerans</name>
    <dbReference type="NCBI Taxonomy" id="1477018"/>
    <lineage>
        <taxon>Bacteria</taxon>
        <taxon>Pseudomonadati</taxon>
        <taxon>Pseudomonadota</taxon>
        <taxon>Gammaproteobacteria</taxon>
        <taxon>Enterobacterales</taxon>
        <taxon>Hafniaceae</taxon>
        <taxon>Hafnia</taxon>
    </lineage>
</organism>
<comment type="similarity">
    <text evidence="2 3">Belongs to the outer membrane factor (OMF) (TC 1.B.17) family.</text>
</comment>
<dbReference type="Proteomes" id="UP000627464">
    <property type="component" value="Unassembled WGS sequence"/>
</dbReference>